<reference evidence="2 3" key="1">
    <citation type="submission" date="2017-07" db="EMBL/GenBank/DDBJ databases">
        <title>Streptococcus pluranimalium as cause of bovine abortion.</title>
        <authorList>
            <person name="Rodriguez Campos S."/>
            <person name="Gobeli Brawand S."/>
            <person name="Brodard I."/>
            <person name="Rychener L."/>
            <person name="Perreten V."/>
        </authorList>
    </citation>
    <scope>NUCLEOTIDE SEQUENCE [LARGE SCALE GENOMIC DNA]</scope>
    <source>
        <strain evidence="2 3">14A0014</strain>
    </source>
</reference>
<dbReference type="InterPro" id="IPR000182">
    <property type="entry name" value="GNAT_dom"/>
</dbReference>
<dbReference type="Proteomes" id="UP000255411">
    <property type="component" value="Chromosome"/>
</dbReference>
<dbReference type="RefSeq" id="WP_115130145.1">
    <property type="nucleotide sequence ID" value="NZ_CP022601.1"/>
</dbReference>
<dbReference type="Pfam" id="PF13508">
    <property type="entry name" value="Acetyltransf_7"/>
    <property type="match status" value="1"/>
</dbReference>
<accession>A0A345VJN4</accession>
<dbReference type="InterPro" id="IPR016181">
    <property type="entry name" value="Acyl_CoA_acyltransferase"/>
</dbReference>
<protein>
    <recommendedName>
        <fullName evidence="1">N-acetyltransferase domain-containing protein</fullName>
    </recommendedName>
</protein>
<dbReference type="EMBL" id="CP022601">
    <property type="protein sequence ID" value="AXJ12936.1"/>
    <property type="molecule type" value="Genomic_DNA"/>
</dbReference>
<sequence length="183" mass="21864">MVNIRRQSVSLFSKNYKQVRDLYRTVFPIEERLPFIFLMLNSYRKIASAYAYYQEEKFIGFAYIMHNKDYLFITYLGVNPEYHSQGFGSQMLADLKKLADGRHMILSIEPLDTKVDNYPQRLKRLAFYERNGFTLTQVFYQENQEMFQFMVTDPSLNWKAFEKFLKQSFLGLASITFLEKNLN</sequence>
<organism evidence="2 3">
    <name type="scientific">Streptococcus pluranimalium</name>
    <dbReference type="NCBI Taxonomy" id="82348"/>
    <lineage>
        <taxon>Bacteria</taxon>
        <taxon>Bacillati</taxon>
        <taxon>Bacillota</taxon>
        <taxon>Bacilli</taxon>
        <taxon>Lactobacillales</taxon>
        <taxon>Streptococcaceae</taxon>
        <taxon>Streptococcus</taxon>
    </lineage>
</organism>
<dbReference type="Gene3D" id="3.40.630.30">
    <property type="match status" value="1"/>
</dbReference>
<gene>
    <name evidence="2" type="ORF">Sp14A_10150</name>
</gene>
<dbReference type="GO" id="GO:0016747">
    <property type="term" value="F:acyltransferase activity, transferring groups other than amino-acyl groups"/>
    <property type="evidence" value="ECO:0007669"/>
    <property type="project" value="InterPro"/>
</dbReference>
<name>A0A345VJN4_9STRE</name>
<dbReference type="AlphaFoldDB" id="A0A345VJN4"/>
<dbReference type="SUPFAM" id="SSF55729">
    <property type="entry name" value="Acyl-CoA N-acyltransferases (Nat)"/>
    <property type="match status" value="1"/>
</dbReference>
<feature type="domain" description="N-acetyltransferase" evidence="1">
    <location>
        <begin position="2"/>
        <end position="151"/>
    </location>
</feature>
<evidence type="ECO:0000313" key="3">
    <source>
        <dbReference type="Proteomes" id="UP000255411"/>
    </source>
</evidence>
<evidence type="ECO:0000313" key="2">
    <source>
        <dbReference type="EMBL" id="AXJ12936.1"/>
    </source>
</evidence>
<dbReference type="PROSITE" id="PS51186">
    <property type="entry name" value="GNAT"/>
    <property type="match status" value="1"/>
</dbReference>
<proteinExistence type="predicted"/>
<dbReference type="CDD" id="cd04301">
    <property type="entry name" value="NAT_SF"/>
    <property type="match status" value="1"/>
</dbReference>
<evidence type="ECO:0000259" key="1">
    <source>
        <dbReference type="PROSITE" id="PS51186"/>
    </source>
</evidence>